<keyword evidence="4 10" id="KW-0418">Kinase</keyword>
<name>A0ABM0K126_APLCA</name>
<gene>
    <name evidence="10" type="primary">LOC101854115</name>
</gene>
<dbReference type="CDD" id="cd07793">
    <property type="entry name" value="ASKHA_NBD_FGGY_GK5-like"/>
    <property type="match status" value="1"/>
</dbReference>
<feature type="compositionally biased region" description="Polar residues" evidence="6">
    <location>
        <begin position="1"/>
        <end position="19"/>
    </location>
</feature>
<evidence type="ECO:0000259" key="7">
    <source>
        <dbReference type="Pfam" id="PF00370"/>
    </source>
</evidence>
<evidence type="ECO:0000313" key="10">
    <source>
        <dbReference type="RefSeq" id="XP_005106262.1"/>
    </source>
</evidence>
<dbReference type="Pfam" id="PF02782">
    <property type="entry name" value="FGGY_C"/>
    <property type="match status" value="1"/>
</dbReference>
<evidence type="ECO:0000259" key="8">
    <source>
        <dbReference type="Pfam" id="PF02782"/>
    </source>
</evidence>
<dbReference type="InterPro" id="IPR018485">
    <property type="entry name" value="FGGY_C"/>
</dbReference>
<comment type="similarity">
    <text evidence="1">Belongs to the FGGY kinase family.</text>
</comment>
<dbReference type="InterPro" id="IPR000577">
    <property type="entry name" value="Carb_kinase_FGGY"/>
</dbReference>
<keyword evidence="9" id="KW-1185">Reference proteome</keyword>
<organism evidence="9 10">
    <name type="scientific">Aplysia californica</name>
    <name type="common">California sea hare</name>
    <dbReference type="NCBI Taxonomy" id="6500"/>
    <lineage>
        <taxon>Eukaryota</taxon>
        <taxon>Metazoa</taxon>
        <taxon>Spiralia</taxon>
        <taxon>Lophotrochozoa</taxon>
        <taxon>Mollusca</taxon>
        <taxon>Gastropoda</taxon>
        <taxon>Heterobranchia</taxon>
        <taxon>Euthyneura</taxon>
        <taxon>Tectipleura</taxon>
        <taxon>Aplysiida</taxon>
        <taxon>Aplysioidea</taxon>
        <taxon>Aplysiidae</taxon>
        <taxon>Aplysia</taxon>
    </lineage>
</organism>
<dbReference type="GeneID" id="101854115"/>
<feature type="domain" description="Carbohydrate kinase FGGY C-terminal" evidence="8">
    <location>
        <begin position="313"/>
        <end position="500"/>
    </location>
</feature>
<dbReference type="PANTHER" id="PTHR10196">
    <property type="entry name" value="SUGAR KINASE"/>
    <property type="match status" value="1"/>
</dbReference>
<sequence length="550" mass="60463">MEGQGDSNKNQIPQESPSIRVTGTDGVASGSGDSAGQEQKYVLALDVGTTTLRSHVYDKAGQVKGSSWRPQEIQQPEPGWSEMDPKKLLEDVCFVVTDSIKASGLEPQQISCMGISTMRGTFLTWDRETGEPFHNLITWQDLRASDYVSVWNKSFTLRALNTGASILHTLLRKKRHLAASVLRFMSKQVTMRLLWVLDNVPNIRKRIAEGNVMFGCTDTWLLWKLTGGSCHATDYSCASATGLFDPFQMEWSTIVCGLVNIPMCIFPEIRDTSGDFGVTDRDVIGFEIPITAVVADQQGSMFGHCCFDVGDVKCTLGTGTFIDLNTGSKPHASVAGLYPIVGWKIGKEVVYLAEGVSADTGNVMTWAESMGLFEDVSETSEMAESVPDSGGVYFVSAFSGLQAPFNDDLAVTSMFGMTPNTTKAHIVRAILECVAFRFKALYETALTETKLPLSQVRVDGGVAGNDFVVQLMSDLVNQTIDRSDTADMSALGAAYLAGLASGVWSSKEEVESLRKHNRQFEPRHTWPSYKKLYFKWEDAILRSKKWYPGL</sequence>
<dbReference type="GO" id="GO:0016301">
    <property type="term" value="F:kinase activity"/>
    <property type="evidence" value="ECO:0007669"/>
    <property type="project" value="UniProtKB-KW"/>
</dbReference>
<proteinExistence type="inferred from homology"/>
<evidence type="ECO:0000256" key="4">
    <source>
        <dbReference type="ARBA" id="ARBA00022777"/>
    </source>
</evidence>
<feature type="region of interest" description="Disordered" evidence="6">
    <location>
        <begin position="61"/>
        <end position="82"/>
    </location>
</feature>
<reference evidence="10" key="1">
    <citation type="submission" date="2025-08" db="UniProtKB">
        <authorList>
            <consortium name="RefSeq"/>
        </authorList>
    </citation>
    <scope>IDENTIFICATION</scope>
</reference>
<feature type="compositionally biased region" description="Low complexity" evidence="6">
    <location>
        <begin position="21"/>
        <end position="35"/>
    </location>
</feature>
<evidence type="ECO:0000313" key="9">
    <source>
        <dbReference type="Proteomes" id="UP000694888"/>
    </source>
</evidence>
<keyword evidence="5" id="KW-0067">ATP-binding</keyword>
<evidence type="ECO:0000256" key="5">
    <source>
        <dbReference type="ARBA" id="ARBA00022840"/>
    </source>
</evidence>
<protein>
    <submittedName>
        <fullName evidence="10">Glycerol kinase 5</fullName>
    </submittedName>
</protein>
<dbReference type="InterPro" id="IPR018484">
    <property type="entry name" value="FGGY_N"/>
</dbReference>
<dbReference type="Gene3D" id="3.30.420.40">
    <property type="match status" value="2"/>
</dbReference>
<evidence type="ECO:0000256" key="6">
    <source>
        <dbReference type="SAM" id="MobiDB-lite"/>
    </source>
</evidence>
<keyword evidence="2" id="KW-0808">Transferase</keyword>
<evidence type="ECO:0000256" key="1">
    <source>
        <dbReference type="ARBA" id="ARBA00009156"/>
    </source>
</evidence>
<feature type="domain" description="Carbohydrate kinase FGGY N-terminal" evidence="7">
    <location>
        <begin position="41"/>
        <end position="303"/>
    </location>
</feature>
<evidence type="ECO:0000256" key="3">
    <source>
        <dbReference type="ARBA" id="ARBA00022741"/>
    </source>
</evidence>
<dbReference type="RefSeq" id="XP_005106262.1">
    <property type="nucleotide sequence ID" value="XM_005106205.3"/>
</dbReference>
<feature type="compositionally biased region" description="Polar residues" evidence="6">
    <location>
        <begin position="64"/>
        <end position="74"/>
    </location>
</feature>
<dbReference type="PANTHER" id="PTHR10196:SF68">
    <property type="entry name" value="GLYCEROL KINASE 5-RELATED"/>
    <property type="match status" value="1"/>
</dbReference>
<dbReference type="InterPro" id="IPR043129">
    <property type="entry name" value="ATPase_NBD"/>
</dbReference>
<keyword evidence="3" id="KW-0547">Nucleotide-binding</keyword>
<dbReference type="Proteomes" id="UP000694888">
    <property type="component" value="Unplaced"/>
</dbReference>
<dbReference type="Pfam" id="PF00370">
    <property type="entry name" value="FGGY_N"/>
    <property type="match status" value="1"/>
</dbReference>
<dbReference type="PIRSF" id="PIRSF000538">
    <property type="entry name" value="GlpK"/>
    <property type="match status" value="1"/>
</dbReference>
<dbReference type="SUPFAM" id="SSF53067">
    <property type="entry name" value="Actin-like ATPase domain"/>
    <property type="match status" value="2"/>
</dbReference>
<accession>A0ABM0K126</accession>
<dbReference type="InterPro" id="IPR037444">
    <property type="entry name" value="GK5"/>
</dbReference>
<evidence type="ECO:0000256" key="2">
    <source>
        <dbReference type="ARBA" id="ARBA00022679"/>
    </source>
</evidence>
<feature type="region of interest" description="Disordered" evidence="6">
    <location>
        <begin position="1"/>
        <end position="35"/>
    </location>
</feature>